<dbReference type="SUPFAM" id="SSF51905">
    <property type="entry name" value="FAD/NAD(P)-binding domain"/>
    <property type="match status" value="1"/>
</dbReference>
<feature type="compositionally biased region" description="Polar residues" evidence="1">
    <location>
        <begin position="1"/>
        <end position="20"/>
    </location>
</feature>
<sequence>MTTPQAGADTSPQPLPSENPSVRGCDTDAGPGSVGAHVPQPSRIPAAEKPRREHAIVIGAGFAGLLAARALADHFGQVTLLERDTITDDAAFRRGTPQSHHAHYLLERGALTLEALLPGLRGDLTTAGVPVQDFGEAMRFFLPSGWTPLTTTGIGVQSLSRPFLEQQIRRRVLALPNVTLTDGFRVDGLVSHGPEPTSIRGVRGHLDGTRKEIGADLVVVAAGRGPQLSTWLTTAGFSPPRERSVDAQVAYTTRLFEGHPEDGWTARGVLAYAPHAHRACGIVAVEHGRCLVTLAGAAGEKCPVDDTGFQSFAESLPDTFAADYLKTHRPLTSARRFVDHGNRWRLLHRERTWPSGLVAVGDALCLFNPIYGQGLTVAALQAQALAAWLERHESTRQFQRRAARIIRIPWLMATSSDLAWTTKRTQVLPRAAHWYLGRLINRIPHDLDLYRRFARVQHMRTSPMALLAPTVLAKALRPQPIPPAQVAP</sequence>
<feature type="domain" description="FAD-binding" evidence="2">
    <location>
        <begin position="55"/>
        <end position="389"/>
    </location>
</feature>
<keyword evidence="4" id="KW-1185">Reference proteome</keyword>
<dbReference type="EMBL" id="BAABDE010000042">
    <property type="protein sequence ID" value="GAA3842181.1"/>
    <property type="molecule type" value="Genomic_DNA"/>
</dbReference>
<dbReference type="Gene3D" id="3.50.50.60">
    <property type="entry name" value="FAD/NAD(P)-binding domain"/>
    <property type="match status" value="1"/>
</dbReference>
<proteinExistence type="predicted"/>
<dbReference type="PANTHER" id="PTHR43422">
    <property type="entry name" value="THIAMINE THIAZOLE SYNTHASE"/>
    <property type="match status" value="1"/>
</dbReference>
<evidence type="ECO:0000313" key="3">
    <source>
        <dbReference type="EMBL" id="GAA3842181.1"/>
    </source>
</evidence>
<feature type="region of interest" description="Disordered" evidence="1">
    <location>
        <begin position="1"/>
        <end position="50"/>
    </location>
</feature>
<evidence type="ECO:0000259" key="2">
    <source>
        <dbReference type="Pfam" id="PF01494"/>
    </source>
</evidence>
<dbReference type="Proteomes" id="UP001501009">
    <property type="component" value="Unassembled WGS sequence"/>
</dbReference>
<protein>
    <recommendedName>
        <fullName evidence="2">FAD-binding domain-containing protein</fullName>
    </recommendedName>
</protein>
<name>A0ABP7JDJ9_9ACTN</name>
<evidence type="ECO:0000313" key="4">
    <source>
        <dbReference type="Proteomes" id="UP001501009"/>
    </source>
</evidence>
<reference evidence="4" key="1">
    <citation type="journal article" date="2019" name="Int. J. Syst. Evol. Microbiol.">
        <title>The Global Catalogue of Microorganisms (GCM) 10K type strain sequencing project: providing services to taxonomists for standard genome sequencing and annotation.</title>
        <authorList>
            <consortium name="The Broad Institute Genomics Platform"/>
            <consortium name="The Broad Institute Genome Sequencing Center for Infectious Disease"/>
            <person name="Wu L."/>
            <person name="Ma J."/>
        </authorList>
    </citation>
    <scope>NUCLEOTIDE SEQUENCE [LARGE SCALE GENOMIC DNA]</scope>
    <source>
        <strain evidence="4">JCM 17138</strain>
    </source>
</reference>
<evidence type="ECO:0000256" key="1">
    <source>
        <dbReference type="SAM" id="MobiDB-lite"/>
    </source>
</evidence>
<gene>
    <name evidence="3" type="ORF">GCM10022403_087790</name>
</gene>
<organism evidence="3 4">
    <name type="scientific">Streptomyces coacervatus</name>
    <dbReference type="NCBI Taxonomy" id="647381"/>
    <lineage>
        <taxon>Bacteria</taxon>
        <taxon>Bacillati</taxon>
        <taxon>Actinomycetota</taxon>
        <taxon>Actinomycetes</taxon>
        <taxon>Kitasatosporales</taxon>
        <taxon>Streptomycetaceae</taxon>
        <taxon>Streptomyces</taxon>
    </lineage>
</organism>
<dbReference type="Pfam" id="PF01494">
    <property type="entry name" value="FAD_binding_3"/>
    <property type="match status" value="1"/>
</dbReference>
<accession>A0ABP7JDJ9</accession>
<comment type="caution">
    <text evidence="3">The sequence shown here is derived from an EMBL/GenBank/DDBJ whole genome shotgun (WGS) entry which is preliminary data.</text>
</comment>
<dbReference type="InterPro" id="IPR002938">
    <property type="entry name" value="FAD-bd"/>
</dbReference>
<dbReference type="InterPro" id="IPR036188">
    <property type="entry name" value="FAD/NAD-bd_sf"/>
</dbReference>
<dbReference type="PANTHER" id="PTHR43422:SF3">
    <property type="entry name" value="THIAMINE THIAZOLE SYNTHASE"/>
    <property type="match status" value="1"/>
</dbReference>